<evidence type="ECO:0000256" key="1">
    <source>
        <dbReference type="SAM" id="MobiDB-lite"/>
    </source>
</evidence>
<evidence type="ECO:0000313" key="2">
    <source>
        <dbReference type="EMBL" id="TNN72577.1"/>
    </source>
</evidence>
<proteinExistence type="predicted"/>
<reference evidence="2 3" key="1">
    <citation type="submission" date="2019-03" db="EMBL/GenBank/DDBJ databases">
        <title>First draft genome of Liparis tanakae, snailfish: a comprehensive survey of snailfish specific genes.</title>
        <authorList>
            <person name="Kim W."/>
            <person name="Song I."/>
            <person name="Jeong J.-H."/>
            <person name="Kim D."/>
            <person name="Kim S."/>
            <person name="Ryu S."/>
            <person name="Song J.Y."/>
            <person name="Lee S.K."/>
        </authorList>
    </citation>
    <scope>NUCLEOTIDE SEQUENCE [LARGE SCALE GENOMIC DNA]</scope>
    <source>
        <tissue evidence="2">Muscle</tissue>
    </source>
</reference>
<evidence type="ECO:0000313" key="3">
    <source>
        <dbReference type="Proteomes" id="UP000314294"/>
    </source>
</evidence>
<feature type="compositionally biased region" description="Low complexity" evidence="1">
    <location>
        <begin position="180"/>
        <end position="195"/>
    </location>
</feature>
<protein>
    <submittedName>
        <fullName evidence="2">Uncharacterized protein</fullName>
    </submittedName>
</protein>
<comment type="caution">
    <text evidence="2">The sequence shown here is derived from an EMBL/GenBank/DDBJ whole genome shotgun (WGS) entry which is preliminary data.</text>
</comment>
<organism evidence="2 3">
    <name type="scientific">Liparis tanakae</name>
    <name type="common">Tanaka's snailfish</name>
    <dbReference type="NCBI Taxonomy" id="230148"/>
    <lineage>
        <taxon>Eukaryota</taxon>
        <taxon>Metazoa</taxon>
        <taxon>Chordata</taxon>
        <taxon>Craniata</taxon>
        <taxon>Vertebrata</taxon>
        <taxon>Euteleostomi</taxon>
        <taxon>Actinopterygii</taxon>
        <taxon>Neopterygii</taxon>
        <taxon>Teleostei</taxon>
        <taxon>Neoteleostei</taxon>
        <taxon>Acanthomorphata</taxon>
        <taxon>Eupercaria</taxon>
        <taxon>Perciformes</taxon>
        <taxon>Cottioidei</taxon>
        <taxon>Cottales</taxon>
        <taxon>Liparidae</taxon>
        <taxon>Liparis</taxon>
    </lineage>
</organism>
<feature type="region of interest" description="Disordered" evidence="1">
    <location>
        <begin position="150"/>
        <end position="196"/>
    </location>
</feature>
<dbReference type="Proteomes" id="UP000314294">
    <property type="component" value="Unassembled WGS sequence"/>
</dbReference>
<gene>
    <name evidence="2" type="ORF">EYF80_017184</name>
</gene>
<keyword evidence="3" id="KW-1185">Reference proteome</keyword>
<dbReference type="EMBL" id="SRLO01000135">
    <property type="protein sequence ID" value="TNN72577.1"/>
    <property type="molecule type" value="Genomic_DNA"/>
</dbReference>
<sequence>MVLFVWTGSFRLLPVEPDHHGYHDPEPGLLPPPPCSPSLRAPPRPGGDGSARAATNLAAPNPTFFATNLSVSVPSAVAVSVCVDLMRWRPSSGDDGGVRDVTAALSCAALTPARTWSFGESVSAPTSAWLLMELGTCSILALGRDTRSGGGLGWSGRPGRRGSIRSSSLSPPCMKEGVKRTSSSSSNRSESRLGSVCRYRSNSRHVCKKQ</sequence>
<feature type="compositionally biased region" description="Pro residues" evidence="1">
    <location>
        <begin position="28"/>
        <end position="45"/>
    </location>
</feature>
<dbReference type="AlphaFoldDB" id="A0A4Z2I3M0"/>
<name>A0A4Z2I3M0_9TELE</name>
<feature type="region of interest" description="Disordered" evidence="1">
    <location>
        <begin position="23"/>
        <end position="54"/>
    </location>
</feature>
<accession>A0A4Z2I3M0</accession>